<gene>
    <name evidence="1" type="ORF">KCMC57_04740</name>
</gene>
<accession>A0AB33JLG7</accession>
<name>A0AB33JLG7_9ACTN</name>
<dbReference type="RefSeq" id="WP_407986706.1">
    <property type="nucleotide sequence ID" value="NZ_AP035881.2"/>
</dbReference>
<dbReference type="AlphaFoldDB" id="A0AB33JLG7"/>
<proteinExistence type="predicted"/>
<protein>
    <submittedName>
        <fullName evidence="1">Uncharacterized protein</fullName>
    </submittedName>
</protein>
<dbReference type="EMBL" id="AP035881">
    <property type="protein sequence ID" value="BFP44106.1"/>
    <property type="molecule type" value="Genomic_DNA"/>
</dbReference>
<organism evidence="1">
    <name type="scientific">Kitasatospora sp. CMC57</name>
    <dbReference type="NCBI Taxonomy" id="3231513"/>
    <lineage>
        <taxon>Bacteria</taxon>
        <taxon>Bacillati</taxon>
        <taxon>Actinomycetota</taxon>
        <taxon>Actinomycetes</taxon>
        <taxon>Kitasatosporales</taxon>
        <taxon>Streptomycetaceae</taxon>
        <taxon>Kitasatospora</taxon>
    </lineage>
</organism>
<sequence length="90" mass="9636">MSTYDDAVIVTCGELTFPAQADLSPASGDDPLTSWGGTLIADSAEHAFELRQARQGLIQFPDGREGLFKVTDTETGELWLGVQGYGPTPF</sequence>
<reference evidence="1" key="1">
    <citation type="submission" date="2024-07" db="EMBL/GenBank/DDBJ databases">
        <title>Complete genome sequences of cellulolytic bacteria, Kitasatospora sp. CMC57 and Streptomyces sp. CMC78, isolated from Japanese agricultural soil.</title>
        <authorList>
            <person name="Hashimoto T."/>
            <person name="Ito M."/>
            <person name="Iwamoto M."/>
            <person name="Fukahori D."/>
            <person name="Shoda T."/>
            <person name="Sakoda M."/>
            <person name="Morohoshi T."/>
            <person name="Mitsuboshi M."/>
            <person name="Nishizawa T."/>
        </authorList>
    </citation>
    <scope>NUCLEOTIDE SEQUENCE</scope>
    <source>
        <strain evidence="1">CMC57</strain>
    </source>
</reference>
<evidence type="ECO:0000313" key="1">
    <source>
        <dbReference type="EMBL" id="BFP44106.1"/>
    </source>
</evidence>